<keyword evidence="5" id="KW-0732">Signal</keyword>
<dbReference type="Proteomes" id="UP000011976">
    <property type="component" value="Unassembled WGS sequence"/>
</dbReference>
<feature type="region of interest" description="Disordered" evidence="4">
    <location>
        <begin position="173"/>
        <end position="194"/>
    </location>
</feature>
<sequence>MHLLTLLTLCCFSTGHQGRHGHEFLEFEYSRGRLRYANNSNYRNDSLIRKESKSPDSPAQRLPDLAETVSFAIAAVWISPTMIAELRRIVEDSEIMREDDAKWPKKNSTGRQELEVRLGNDHISFEVSIPHSQGGSGDGKMLILLLRTLHAGSCAADRQDRIARRCAGQRRPRRPACHVLPRPGSQGKSPSRLFHPNRLPKKGCQDVLTCLCFALGGCNCGSSVPHLQPHLAALQDQADSLGSPLCHLYF</sequence>
<dbReference type="GO" id="GO:0008380">
    <property type="term" value="P:RNA splicing"/>
    <property type="evidence" value="ECO:0007669"/>
    <property type="project" value="InterPro"/>
</dbReference>
<gene>
    <name evidence="6" type="ORF">PANT_7c00017</name>
</gene>
<dbReference type="PANTHER" id="PTHR12638">
    <property type="entry name" value="PROTEIN MAGO NASHI HOMOLOG"/>
    <property type="match status" value="1"/>
</dbReference>
<evidence type="ECO:0000256" key="1">
    <source>
        <dbReference type="ARBA" id="ARBA00004123"/>
    </source>
</evidence>
<name>M9LYP1_PSEA3</name>
<evidence type="ECO:0000256" key="3">
    <source>
        <dbReference type="ARBA" id="ARBA00023242"/>
    </source>
</evidence>
<protein>
    <submittedName>
        <fullName evidence="6">Exon-exon junction complex, Magoh component</fullName>
    </submittedName>
</protein>
<dbReference type="AlphaFoldDB" id="M9LYP1"/>
<evidence type="ECO:0000256" key="2">
    <source>
        <dbReference type="ARBA" id="ARBA00009270"/>
    </source>
</evidence>
<evidence type="ECO:0000256" key="4">
    <source>
        <dbReference type="SAM" id="MobiDB-lite"/>
    </source>
</evidence>
<reference evidence="7" key="1">
    <citation type="journal article" date="2013" name="Genome Announc.">
        <title>Genome sequence of the basidiomycetous yeast Pseudozyma antarctica T-34, a producer of the glycolipid biosurfactants mannosylerythritol lipids.</title>
        <authorList>
            <person name="Morita T."/>
            <person name="Koike H."/>
            <person name="Koyama Y."/>
            <person name="Hagiwara H."/>
            <person name="Ito E."/>
            <person name="Fukuoka T."/>
            <person name="Imura T."/>
            <person name="Machida M."/>
            <person name="Kitamoto D."/>
        </authorList>
    </citation>
    <scope>NUCLEOTIDE SEQUENCE [LARGE SCALE GENOMIC DNA]</scope>
    <source>
        <strain evidence="7">T-34</strain>
    </source>
</reference>
<dbReference type="SUPFAM" id="SSF89817">
    <property type="entry name" value="Mago nashi protein"/>
    <property type="match status" value="1"/>
</dbReference>
<dbReference type="OrthoDB" id="6495301at2759"/>
<dbReference type="GO" id="GO:0035145">
    <property type="term" value="C:exon-exon junction complex"/>
    <property type="evidence" value="ECO:0007669"/>
    <property type="project" value="InterPro"/>
</dbReference>
<comment type="subcellular location">
    <subcellularLocation>
        <location evidence="1">Nucleus</location>
    </subcellularLocation>
</comment>
<evidence type="ECO:0000313" key="6">
    <source>
        <dbReference type="EMBL" id="GAC72270.1"/>
    </source>
</evidence>
<evidence type="ECO:0000313" key="7">
    <source>
        <dbReference type="Proteomes" id="UP000011976"/>
    </source>
</evidence>
<dbReference type="InterPro" id="IPR004023">
    <property type="entry name" value="Mago_nashi"/>
</dbReference>
<dbReference type="STRING" id="1151754.M9LYP1"/>
<dbReference type="EMBL" id="DF196773">
    <property type="protein sequence ID" value="GAC72270.1"/>
    <property type="molecule type" value="Genomic_DNA"/>
</dbReference>
<comment type="similarity">
    <text evidence="2">Belongs to the mago nashi family.</text>
</comment>
<dbReference type="PANTHER" id="PTHR12638:SF0">
    <property type="entry name" value="MAGO HOMOLOG, EXON JUNCTION COMPLEX SUBUNIT-RELATED"/>
    <property type="match status" value="1"/>
</dbReference>
<proteinExistence type="inferred from homology"/>
<organism evidence="6 7">
    <name type="scientific">Pseudozyma antarctica (strain T-34)</name>
    <name type="common">Yeast</name>
    <name type="synonym">Candida antarctica</name>
    <dbReference type="NCBI Taxonomy" id="1151754"/>
    <lineage>
        <taxon>Eukaryota</taxon>
        <taxon>Fungi</taxon>
        <taxon>Dikarya</taxon>
        <taxon>Basidiomycota</taxon>
        <taxon>Ustilaginomycotina</taxon>
        <taxon>Ustilaginomycetes</taxon>
        <taxon>Ustilaginales</taxon>
        <taxon>Ustilaginaceae</taxon>
        <taxon>Moesziomyces</taxon>
    </lineage>
</organism>
<feature type="chain" id="PRO_5004100523" evidence="5">
    <location>
        <begin position="19"/>
        <end position="250"/>
    </location>
</feature>
<dbReference type="InterPro" id="IPR036605">
    <property type="entry name" value="Mago_nashi_sf"/>
</dbReference>
<feature type="signal peptide" evidence="5">
    <location>
        <begin position="1"/>
        <end position="18"/>
    </location>
</feature>
<dbReference type="Gene3D" id="3.30.1560.10">
    <property type="entry name" value="Mago nashi"/>
    <property type="match status" value="1"/>
</dbReference>
<accession>M9LYP1</accession>
<evidence type="ECO:0000256" key="5">
    <source>
        <dbReference type="SAM" id="SignalP"/>
    </source>
</evidence>
<keyword evidence="3" id="KW-0539">Nucleus</keyword>
<dbReference type="Pfam" id="PF02792">
    <property type="entry name" value="Mago_nashi"/>
    <property type="match status" value="2"/>
</dbReference>